<dbReference type="AlphaFoldDB" id="A0A969PSW2"/>
<name>A0A969PSW2_9BACI</name>
<sequence>MPKSKWFLFLYSVVLILLAINLAVEVPFVFRPFAIAFSSLAPVIIVGGVLYYILRPLVRLLEKWMPTVVSILLIFLAFLGAGAGIVAFVGPILVNQTENLIDNFPNIATGVENWINDLLTNEWVTMIQNEPILEDFDPSVITDNLTEFASQFGGNLLSAVGMAFSVIIVLVLLPFVLFFLLKDGGKFPESVLSKLPSDSQDEGQKIMSDMDSTLSAYIQGQAIVSVCVGILSYIVYLITGLDYAVVLALIAMFTNLIPFVGPFIGTIPAVIVALFDSPITALWVVLGIIIIQQIESNLISPNVMGHKLKVHPLTIILLLLIAGNLAGLIGLILAIPTYAISKVIVQNVYRLLKLKYPGLN</sequence>
<protein>
    <submittedName>
        <fullName evidence="9">AI-2E family transporter</fullName>
    </submittedName>
</protein>
<dbReference type="GO" id="GO:0005886">
    <property type="term" value="C:plasma membrane"/>
    <property type="evidence" value="ECO:0007669"/>
    <property type="project" value="UniProtKB-SubCell"/>
</dbReference>
<evidence type="ECO:0000256" key="8">
    <source>
        <dbReference type="SAM" id="Phobius"/>
    </source>
</evidence>
<feature type="transmembrane region" description="Helical" evidence="8">
    <location>
        <begin position="214"/>
        <end position="238"/>
    </location>
</feature>
<evidence type="ECO:0000256" key="6">
    <source>
        <dbReference type="ARBA" id="ARBA00022989"/>
    </source>
</evidence>
<proteinExistence type="inferred from homology"/>
<evidence type="ECO:0000256" key="3">
    <source>
        <dbReference type="ARBA" id="ARBA00022448"/>
    </source>
</evidence>
<evidence type="ECO:0000256" key="4">
    <source>
        <dbReference type="ARBA" id="ARBA00022475"/>
    </source>
</evidence>
<keyword evidence="4" id="KW-1003">Cell membrane</keyword>
<gene>
    <name evidence="9" type="ORF">HCN83_06945</name>
</gene>
<keyword evidence="3" id="KW-0813">Transport</keyword>
<dbReference type="PANTHER" id="PTHR21716:SF53">
    <property type="entry name" value="PERMEASE PERM-RELATED"/>
    <property type="match status" value="1"/>
</dbReference>
<dbReference type="InterPro" id="IPR002549">
    <property type="entry name" value="AI-2E-like"/>
</dbReference>
<keyword evidence="10" id="KW-1185">Reference proteome</keyword>
<dbReference type="EMBL" id="JAATHJ010000007">
    <property type="protein sequence ID" value="NJP37323.1"/>
    <property type="molecule type" value="Genomic_DNA"/>
</dbReference>
<organism evidence="9 10">
    <name type="scientific">Alkalicoccus luteus</name>
    <dbReference type="NCBI Taxonomy" id="1237094"/>
    <lineage>
        <taxon>Bacteria</taxon>
        <taxon>Bacillati</taxon>
        <taxon>Bacillota</taxon>
        <taxon>Bacilli</taxon>
        <taxon>Bacillales</taxon>
        <taxon>Bacillaceae</taxon>
        <taxon>Alkalicoccus</taxon>
    </lineage>
</organism>
<keyword evidence="6 8" id="KW-1133">Transmembrane helix</keyword>
<dbReference type="Proteomes" id="UP000752012">
    <property type="component" value="Unassembled WGS sequence"/>
</dbReference>
<feature type="transmembrane region" description="Helical" evidence="8">
    <location>
        <begin position="156"/>
        <end position="181"/>
    </location>
</feature>
<keyword evidence="5 8" id="KW-0812">Transmembrane</keyword>
<keyword evidence="7 8" id="KW-0472">Membrane</keyword>
<evidence type="ECO:0000313" key="10">
    <source>
        <dbReference type="Proteomes" id="UP000752012"/>
    </source>
</evidence>
<evidence type="ECO:0000256" key="7">
    <source>
        <dbReference type="ARBA" id="ARBA00023136"/>
    </source>
</evidence>
<reference evidence="9 10" key="1">
    <citation type="submission" date="2020-03" db="EMBL/GenBank/DDBJ databases">
        <title>Assessment of the enzymatic potential of alkaline-tolerant lipase obtained from Bacillus luteus H11 (technogenic soil) for the bioremediation of saline soils contaminated with petroleum substances.</title>
        <authorList>
            <person name="Kalwasinska A."/>
        </authorList>
    </citation>
    <scope>NUCLEOTIDE SEQUENCE [LARGE SCALE GENOMIC DNA]</scope>
    <source>
        <strain evidence="9 10">H11</strain>
    </source>
</reference>
<dbReference type="Pfam" id="PF01594">
    <property type="entry name" value="AI-2E_transport"/>
    <property type="match status" value="1"/>
</dbReference>
<dbReference type="PANTHER" id="PTHR21716">
    <property type="entry name" value="TRANSMEMBRANE PROTEIN"/>
    <property type="match status" value="1"/>
</dbReference>
<comment type="subcellular location">
    <subcellularLocation>
        <location evidence="1">Cell membrane</location>
        <topology evidence="1">Multi-pass membrane protein</topology>
    </subcellularLocation>
</comment>
<comment type="similarity">
    <text evidence="2">Belongs to the autoinducer-2 exporter (AI-2E) (TC 2.A.86) family.</text>
</comment>
<feature type="transmembrane region" description="Helical" evidence="8">
    <location>
        <begin position="66"/>
        <end position="94"/>
    </location>
</feature>
<evidence type="ECO:0000256" key="2">
    <source>
        <dbReference type="ARBA" id="ARBA00009773"/>
    </source>
</evidence>
<dbReference type="RefSeq" id="WP_168005792.1">
    <property type="nucleotide sequence ID" value="NZ_JAATHJ010000007.1"/>
</dbReference>
<evidence type="ECO:0000256" key="1">
    <source>
        <dbReference type="ARBA" id="ARBA00004651"/>
    </source>
</evidence>
<evidence type="ECO:0000313" key="9">
    <source>
        <dbReference type="EMBL" id="NJP37323.1"/>
    </source>
</evidence>
<dbReference type="GO" id="GO:0055085">
    <property type="term" value="P:transmembrane transport"/>
    <property type="evidence" value="ECO:0007669"/>
    <property type="project" value="TreeGrafter"/>
</dbReference>
<accession>A0A969PSW2</accession>
<feature type="transmembrane region" description="Helical" evidence="8">
    <location>
        <begin position="314"/>
        <end position="340"/>
    </location>
</feature>
<feature type="transmembrane region" description="Helical" evidence="8">
    <location>
        <begin position="271"/>
        <end position="294"/>
    </location>
</feature>
<evidence type="ECO:0000256" key="5">
    <source>
        <dbReference type="ARBA" id="ARBA00022692"/>
    </source>
</evidence>
<feature type="transmembrane region" description="Helical" evidence="8">
    <location>
        <begin position="244"/>
        <end position="264"/>
    </location>
</feature>
<comment type="caution">
    <text evidence="9">The sequence shown here is derived from an EMBL/GenBank/DDBJ whole genome shotgun (WGS) entry which is preliminary data.</text>
</comment>
<feature type="transmembrane region" description="Helical" evidence="8">
    <location>
        <begin position="33"/>
        <end position="54"/>
    </location>
</feature>